<organism evidence="2 3">
    <name type="scientific">Cryptosporangium arvum DSM 44712</name>
    <dbReference type="NCBI Taxonomy" id="927661"/>
    <lineage>
        <taxon>Bacteria</taxon>
        <taxon>Bacillati</taxon>
        <taxon>Actinomycetota</taxon>
        <taxon>Actinomycetes</taxon>
        <taxon>Cryptosporangiales</taxon>
        <taxon>Cryptosporangiaceae</taxon>
        <taxon>Cryptosporangium</taxon>
    </lineage>
</organism>
<keyword evidence="3" id="KW-1185">Reference proteome</keyword>
<evidence type="ECO:0000256" key="1">
    <source>
        <dbReference type="SAM" id="MobiDB-lite"/>
    </source>
</evidence>
<feature type="region of interest" description="Disordered" evidence="1">
    <location>
        <begin position="1"/>
        <end position="24"/>
    </location>
</feature>
<protein>
    <submittedName>
        <fullName evidence="2">Uncharacterized protein</fullName>
    </submittedName>
</protein>
<gene>
    <name evidence="2" type="ORF">CryarDRAFT_1923</name>
</gene>
<comment type="caution">
    <text evidence="2">The sequence shown here is derived from an EMBL/GenBank/DDBJ whole genome shotgun (WGS) entry which is preliminary data.</text>
</comment>
<proteinExistence type="predicted"/>
<dbReference type="Proteomes" id="UP000021053">
    <property type="component" value="Unassembled WGS sequence"/>
</dbReference>
<dbReference type="EMBL" id="JFBT01000001">
    <property type="protein sequence ID" value="EXG80828.1"/>
    <property type="molecule type" value="Genomic_DNA"/>
</dbReference>
<dbReference type="RefSeq" id="WP_035849921.1">
    <property type="nucleotide sequence ID" value="NZ_KK073874.1"/>
</dbReference>
<dbReference type="OrthoDB" id="9873159at2"/>
<name>A0A010Z052_9ACTN</name>
<evidence type="ECO:0000313" key="2">
    <source>
        <dbReference type="EMBL" id="EXG80828.1"/>
    </source>
</evidence>
<sequence>MSAHDPCFDPPSRPGAAAGGTSPWRVWPLGRNRWLLLREDDPIAELGVLGTAEWWVRPIGDDLPWAETYGGRSAASRAVIVWWLHTHPFGADE</sequence>
<evidence type="ECO:0000313" key="3">
    <source>
        <dbReference type="Proteomes" id="UP000021053"/>
    </source>
</evidence>
<dbReference type="HOGENOM" id="CLU_2394781_0_0_11"/>
<accession>A0A010Z052</accession>
<reference evidence="2 3" key="1">
    <citation type="submission" date="2013-07" db="EMBL/GenBank/DDBJ databases">
        <authorList>
            <consortium name="DOE Joint Genome Institute"/>
            <person name="Eisen J."/>
            <person name="Huntemann M."/>
            <person name="Han J."/>
            <person name="Chen A."/>
            <person name="Kyrpides N."/>
            <person name="Mavromatis K."/>
            <person name="Markowitz V."/>
            <person name="Palaniappan K."/>
            <person name="Ivanova N."/>
            <person name="Schaumberg A."/>
            <person name="Pati A."/>
            <person name="Liolios K."/>
            <person name="Nordberg H.P."/>
            <person name="Cantor M.N."/>
            <person name="Hua S.X."/>
            <person name="Woyke T."/>
        </authorList>
    </citation>
    <scope>NUCLEOTIDE SEQUENCE [LARGE SCALE GENOMIC DNA]</scope>
    <source>
        <strain evidence="2 3">DSM 44712</strain>
    </source>
</reference>
<dbReference type="AlphaFoldDB" id="A0A010Z052"/>